<dbReference type="SMART" id="SM00042">
    <property type="entry name" value="CUB"/>
    <property type="match status" value="2"/>
</dbReference>
<comment type="cofactor">
    <cofactor evidence="12 13">
        <name>Zn(2+)</name>
        <dbReference type="ChEBI" id="CHEBI:29105"/>
    </cofactor>
    <text evidence="12 13">Binds 1 zinc ion per subunit.</text>
</comment>
<keyword evidence="3 12" id="KW-0479">Metal-binding</keyword>
<dbReference type="InterPro" id="IPR000859">
    <property type="entry name" value="CUB_dom"/>
</dbReference>
<dbReference type="Gene3D" id="2.60.120.290">
    <property type="entry name" value="Spermadhesin, CUB domain"/>
    <property type="match status" value="2"/>
</dbReference>
<gene>
    <name evidence="15 16" type="primary">astl3c.L</name>
</gene>
<dbReference type="InterPro" id="IPR017370">
    <property type="entry name" value="Hatching_enzyme_Uvs2-like"/>
</dbReference>
<dbReference type="InterPro" id="IPR006026">
    <property type="entry name" value="Peptidase_Metallo"/>
</dbReference>
<dbReference type="PANTHER" id="PTHR10127:SF892">
    <property type="entry name" value="METALLOENDOPEPTIDASE"/>
    <property type="match status" value="1"/>
</dbReference>
<keyword evidence="7 12" id="KW-0862">Zinc</keyword>
<dbReference type="OMA" id="WVISSPV"/>
<feature type="signal peptide" evidence="13">
    <location>
        <begin position="1"/>
        <end position="19"/>
    </location>
</feature>
<comment type="caution">
    <text evidence="11">Lacks conserved residue(s) required for the propagation of feature annotation.</text>
</comment>
<evidence type="ECO:0000256" key="5">
    <source>
        <dbReference type="ARBA" id="ARBA00022737"/>
    </source>
</evidence>
<evidence type="ECO:0000256" key="13">
    <source>
        <dbReference type="RuleBase" id="RU361183"/>
    </source>
</evidence>
<keyword evidence="6 12" id="KW-0378">Hydrolase</keyword>
<reference evidence="15" key="1">
    <citation type="submission" date="2025-08" db="UniProtKB">
        <authorList>
            <consortium name="RefSeq"/>
        </authorList>
    </citation>
    <scope>IDENTIFICATION</scope>
    <source>
        <strain evidence="15">J_2021</strain>
        <tissue evidence="15">Erythrocytes</tissue>
    </source>
</reference>
<dbReference type="Gene3D" id="3.40.390.10">
    <property type="entry name" value="Collagenase (Catalytic Domain)"/>
    <property type="match status" value="1"/>
</dbReference>
<organism evidence="14 15">
    <name type="scientific">Xenopus laevis</name>
    <name type="common">African clawed frog</name>
    <dbReference type="NCBI Taxonomy" id="8355"/>
    <lineage>
        <taxon>Eukaryota</taxon>
        <taxon>Metazoa</taxon>
        <taxon>Chordata</taxon>
        <taxon>Craniata</taxon>
        <taxon>Vertebrata</taxon>
        <taxon>Euteleostomi</taxon>
        <taxon>Amphibia</taxon>
        <taxon>Batrachia</taxon>
        <taxon>Anura</taxon>
        <taxon>Pipoidea</taxon>
        <taxon>Pipidae</taxon>
        <taxon>Xenopodinae</taxon>
        <taxon>Xenopus</taxon>
        <taxon>Xenopus</taxon>
    </lineage>
</organism>
<dbReference type="EC" id="3.4.24.-" evidence="13"/>
<dbReference type="FunFam" id="3.40.390.10:FF:000040">
    <property type="entry name" value="Metalloendopeptidase"/>
    <property type="match status" value="1"/>
</dbReference>
<dbReference type="RefSeq" id="XP_018086788.1">
    <property type="nucleotide sequence ID" value="XM_018231299.2"/>
</dbReference>
<evidence type="ECO:0000256" key="1">
    <source>
        <dbReference type="ARBA" id="ARBA00022490"/>
    </source>
</evidence>
<dbReference type="PaxDb" id="8355-A0A1L8FBD6"/>
<evidence type="ECO:0000313" key="14">
    <source>
        <dbReference type="Proteomes" id="UP000186698"/>
    </source>
</evidence>
<dbReference type="SUPFAM" id="SSF49854">
    <property type="entry name" value="Spermadhesin, CUB domain"/>
    <property type="match status" value="2"/>
</dbReference>
<evidence type="ECO:0000256" key="10">
    <source>
        <dbReference type="ARBA" id="ARBA00037865"/>
    </source>
</evidence>
<keyword evidence="2 12" id="KW-0645">Protease</keyword>
<dbReference type="PROSITE" id="PS01180">
    <property type="entry name" value="CUB"/>
    <property type="match status" value="2"/>
</dbReference>
<dbReference type="Pfam" id="PF01400">
    <property type="entry name" value="Astacin"/>
    <property type="match status" value="1"/>
</dbReference>
<feature type="chain" id="PRO_5035351873" description="Metalloendopeptidase" evidence="13">
    <location>
        <begin position="20"/>
        <end position="567"/>
    </location>
</feature>
<dbReference type="Proteomes" id="UP000186698">
    <property type="component" value="Chromosome 8L"/>
</dbReference>
<dbReference type="GO" id="GO:0008270">
    <property type="term" value="F:zinc ion binding"/>
    <property type="evidence" value="ECO:0007669"/>
    <property type="project" value="UniProtKB-UniRule"/>
</dbReference>
<name>A0A1L8FBD6_XENLA</name>
<dbReference type="GO" id="GO:0004222">
    <property type="term" value="F:metalloendopeptidase activity"/>
    <property type="evidence" value="ECO:0000318"/>
    <property type="project" value="GO_Central"/>
</dbReference>
<evidence type="ECO:0000256" key="8">
    <source>
        <dbReference type="ARBA" id="ARBA00023049"/>
    </source>
</evidence>
<keyword evidence="14" id="KW-1185">Reference proteome</keyword>
<dbReference type="InterPro" id="IPR035914">
    <property type="entry name" value="Sperma_CUB_dom_sf"/>
</dbReference>
<sequence>MSVRISIILLTCIIGSTWSFPAQQMTTPALAGGSLEPMEAARKACLQSYCAAGSVWAAVQEGRADDITAAKGVLEKRKKSDPGDKKPEASRDVFTQITEANKGNMALTEEGDILIKIHRSATTSDYLWPKSADGTVVVPYIFSHNYSAGELALFESAMQEFETLTCVRFVPRTKQRDFLNIMSNGGCLSMVGRNGGAQRVELASYGCMSRGVIQHELNHALGFYHEHMRSDRDDYITIITENILPGYENYFKKRNTNNLGIKYDFTSVMHYSSNTFSISPDKSTVVPKSDPSTPIGQRHGLSILDIYKIKKLYQCDVCAILLPDSTGTMTSDNYPSVYTDNASCVWLIRTPSGQVTLQFQAFDIQSSPGCVSDYITIYDGPSKTYPVLVDRACGTGVIPLQIASTNQMLVEFVSDGAVTGTGFTATYSSVQCDGAFYVSNKNITTPGYPENYYPNLDCTWTITAPTGYKISLQINEFNLEIGIFCIYDYLNIYNTTRGKVMGPYCGPIDFYYPFESTGNSMVLKFHSDSTTEMSGFSATYTFVPEKKGRRMKADTDATIADFYIKYT</sequence>
<dbReference type="FunFam" id="2.60.120.290:FF:000005">
    <property type="entry name" value="Procollagen C-endopeptidase enhancer 1"/>
    <property type="match status" value="1"/>
</dbReference>
<dbReference type="GO" id="GO:0060473">
    <property type="term" value="C:cortical granule"/>
    <property type="evidence" value="ECO:0007669"/>
    <property type="project" value="UniProtKB-SubCell"/>
</dbReference>
<dbReference type="KEGG" id="xla:108699299"/>
<dbReference type="InterPro" id="IPR024079">
    <property type="entry name" value="MetalloPept_cat_dom_sf"/>
</dbReference>
<keyword evidence="4 13" id="KW-0732">Signal</keyword>
<dbReference type="Xenbase" id="XB-GENE-22069696">
    <property type="gene designation" value="astl3c.L"/>
</dbReference>
<dbReference type="AlphaFoldDB" id="A0A1L8FBD6"/>
<feature type="active site" evidence="12">
    <location>
        <position position="216"/>
    </location>
</feature>
<dbReference type="SUPFAM" id="SSF55486">
    <property type="entry name" value="Metalloproteases ('zincins'), catalytic domain"/>
    <property type="match status" value="1"/>
</dbReference>
<evidence type="ECO:0000256" key="12">
    <source>
        <dbReference type="PROSITE-ProRule" id="PRU01211"/>
    </source>
</evidence>
<dbReference type="CDD" id="cd00041">
    <property type="entry name" value="CUB"/>
    <property type="match status" value="2"/>
</dbReference>
<dbReference type="OrthoDB" id="291007at2759"/>
<dbReference type="InterPro" id="IPR001506">
    <property type="entry name" value="Peptidase_M12A"/>
</dbReference>
<evidence type="ECO:0000313" key="15">
    <source>
        <dbReference type="RefSeq" id="XP_018086788.1"/>
    </source>
</evidence>
<dbReference type="SMART" id="SM00235">
    <property type="entry name" value="ZnMc"/>
    <property type="match status" value="1"/>
</dbReference>
<dbReference type="GO" id="GO:0005615">
    <property type="term" value="C:extracellular space"/>
    <property type="evidence" value="ECO:0000318"/>
    <property type="project" value="GO_Central"/>
</dbReference>
<dbReference type="PIRSF" id="PIRSF038057">
    <property type="entry name" value="Hatching_enzyme_Uvs2"/>
    <property type="match status" value="1"/>
</dbReference>
<keyword evidence="5" id="KW-0677">Repeat</keyword>
<evidence type="ECO:0000256" key="2">
    <source>
        <dbReference type="ARBA" id="ARBA00022670"/>
    </source>
</evidence>
<dbReference type="Bgee" id="108699299">
    <property type="expression patterns" value="Expressed in liver and 19 other cell types or tissues"/>
</dbReference>
<evidence type="ECO:0000256" key="11">
    <source>
        <dbReference type="PROSITE-ProRule" id="PRU00059"/>
    </source>
</evidence>
<feature type="binding site" evidence="12">
    <location>
        <position position="215"/>
    </location>
    <ligand>
        <name>Zn(2+)</name>
        <dbReference type="ChEBI" id="CHEBI:29105"/>
        <note>catalytic</note>
    </ligand>
</feature>
<comment type="subcellular location">
    <subcellularLocation>
        <location evidence="10">Cytoplasmic vesicle</location>
        <location evidence="10">Secretory vesicle</location>
        <location evidence="10">Cortical granule</location>
    </subcellularLocation>
</comment>
<keyword evidence="9" id="KW-1015">Disulfide bond</keyword>
<evidence type="ECO:0000256" key="9">
    <source>
        <dbReference type="ARBA" id="ARBA00023157"/>
    </source>
</evidence>
<dbReference type="AGR" id="Xenbase:XB-GENE-22069696"/>
<protein>
    <recommendedName>
        <fullName evidence="13">Metalloendopeptidase</fullName>
        <ecNumber evidence="13">3.4.24.-</ecNumber>
    </recommendedName>
</protein>
<feature type="binding site" evidence="12">
    <location>
        <position position="219"/>
    </location>
    <ligand>
        <name>Zn(2+)</name>
        <dbReference type="ChEBI" id="CHEBI:29105"/>
        <note>catalytic</note>
    </ligand>
</feature>
<dbReference type="PRINTS" id="PR00480">
    <property type="entry name" value="ASTACIN"/>
</dbReference>
<dbReference type="GO" id="GO:0006508">
    <property type="term" value="P:proteolysis"/>
    <property type="evidence" value="ECO:0007669"/>
    <property type="project" value="UniProtKB-KW"/>
</dbReference>
<dbReference type="GeneID" id="108699299"/>
<proteinExistence type="predicted"/>
<accession>A0A1L8FBD6</accession>
<evidence type="ECO:0000256" key="4">
    <source>
        <dbReference type="ARBA" id="ARBA00022729"/>
    </source>
</evidence>
<dbReference type="STRING" id="8355.A0A1L8FBD6"/>
<evidence type="ECO:0000313" key="16">
    <source>
        <dbReference type="Xenbase" id="XB-GENE-22069696"/>
    </source>
</evidence>
<feature type="binding site" evidence="12">
    <location>
        <position position="225"/>
    </location>
    <ligand>
        <name>Zn(2+)</name>
        <dbReference type="ChEBI" id="CHEBI:29105"/>
        <note>catalytic</note>
    </ligand>
</feature>
<dbReference type="Pfam" id="PF00431">
    <property type="entry name" value="CUB"/>
    <property type="match status" value="2"/>
</dbReference>
<keyword evidence="8 12" id="KW-0482">Metalloprotease</keyword>
<dbReference type="PANTHER" id="PTHR10127">
    <property type="entry name" value="DISCOIDIN, CUB, EGF, LAMININ , AND ZINC METALLOPROTEASE DOMAIN CONTAINING"/>
    <property type="match status" value="1"/>
</dbReference>
<evidence type="ECO:0000256" key="3">
    <source>
        <dbReference type="ARBA" id="ARBA00022723"/>
    </source>
</evidence>
<evidence type="ECO:0000256" key="6">
    <source>
        <dbReference type="ARBA" id="ARBA00022801"/>
    </source>
</evidence>
<dbReference type="CTD" id="108699299"/>
<dbReference type="PROSITE" id="PS51864">
    <property type="entry name" value="ASTACIN"/>
    <property type="match status" value="1"/>
</dbReference>
<keyword evidence="1" id="KW-0963">Cytoplasm</keyword>
<evidence type="ECO:0000256" key="7">
    <source>
        <dbReference type="ARBA" id="ARBA00022833"/>
    </source>
</evidence>
<dbReference type="FunFam" id="2.60.120.290:FF:000013">
    <property type="entry name" value="Membrane frizzled-related protein"/>
    <property type="match status" value="1"/>
</dbReference>